<reference evidence="7 8" key="1">
    <citation type="submission" date="2016-10" db="EMBL/GenBank/DDBJ databases">
        <authorList>
            <person name="de Groot N.N."/>
        </authorList>
    </citation>
    <scope>NUCLEOTIDE SEQUENCE [LARGE SCALE GENOMIC DNA]</scope>
    <source>
        <strain evidence="7 8">DSM 15230</strain>
    </source>
</reference>
<dbReference type="Pfam" id="PF00126">
    <property type="entry name" value="HTH_1"/>
    <property type="match status" value="1"/>
</dbReference>
<evidence type="ECO:0000313" key="7">
    <source>
        <dbReference type="EMBL" id="SDA59127.1"/>
    </source>
</evidence>
<keyword evidence="4" id="KW-0804">Transcription</keyword>
<evidence type="ECO:0000313" key="8">
    <source>
        <dbReference type="Proteomes" id="UP000199689"/>
    </source>
</evidence>
<name>A0A1G5WNM9_9FIRM</name>
<feature type="region of interest" description="Disordered" evidence="5">
    <location>
        <begin position="301"/>
        <end position="335"/>
    </location>
</feature>
<keyword evidence="2" id="KW-0805">Transcription regulation</keyword>
<dbReference type="EMBL" id="FMXA01000024">
    <property type="protein sequence ID" value="SDA59127.1"/>
    <property type="molecule type" value="Genomic_DNA"/>
</dbReference>
<dbReference type="GO" id="GO:0003677">
    <property type="term" value="F:DNA binding"/>
    <property type="evidence" value="ECO:0007669"/>
    <property type="project" value="UniProtKB-KW"/>
</dbReference>
<dbReference type="InterPro" id="IPR005119">
    <property type="entry name" value="LysR_subst-bd"/>
</dbReference>
<dbReference type="GeneID" id="87756458"/>
<protein>
    <submittedName>
        <fullName evidence="7">DNA-binding transcriptional regulator, LysR family</fullName>
    </submittedName>
</protein>
<dbReference type="PANTHER" id="PTHR30346">
    <property type="entry name" value="TRANSCRIPTIONAL DUAL REGULATOR HCAR-RELATED"/>
    <property type="match status" value="1"/>
</dbReference>
<dbReference type="FunFam" id="1.10.10.10:FF:000001">
    <property type="entry name" value="LysR family transcriptional regulator"/>
    <property type="match status" value="1"/>
</dbReference>
<evidence type="ECO:0000256" key="2">
    <source>
        <dbReference type="ARBA" id="ARBA00023015"/>
    </source>
</evidence>
<feature type="domain" description="HTH lysR-type" evidence="6">
    <location>
        <begin position="1"/>
        <end position="58"/>
    </location>
</feature>
<dbReference type="STRING" id="209880.SAMN02910343_01465"/>
<dbReference type="PROSITE" id="PS50931">
    <property type="entry name" value="HTH_LYSR"/>
    <property type="match status" value="1"/>
</dbReference>
<dbReference type="GO" id="GO:0003700">
    <property type="term" value="F:DNA-binding transcription factor activity"/>
    <property type="evidence" value="ECO:0007669"/>
    <property type="project" value="InterPro"/>
</dbReference>
<dbReference type="RefSeq" id="WP_091365365.1">
    <property type="nucleotide sequence ID" value="NZ_FMXA01000024.1"/>
</dbReference>
<gene>
    <name evidence="7" type="ORF">SAMN02910343_01465</name>
</gene>
<dbReference type="GO" id="GO:0032993">
    <property type="term" value="C:protein-DNA complex"/>
    <property type="evidence" value="ECO:0007669"/>
    <property type="project" value="TreeGrafter"/>
</dbReference>
<evidence type="ECO:0000256" key="1">
    <source>
        <dbReference type="ARBA" id="ARBA00009437"/>
    </source>
</evidence>
<dbReference type="SUPFAM" id="SSF46785">
    <property type="entry name" value="Winged helix' DNA-binding domain"/>
    <property type="match status" value="1"/>
</dbReference>
<feature type="compositionally biased region" description="Polar residues" evidence="5">
    <location>
        <begin position="301"/>
        <end position="313"/>
    </location>
</feature>
<feature type="compositionally biased region" description="Basic and acidic residues" evidence="5">
    <location>
        <begin position="317"/>
        <end position="327"/>
    </location>
</feature>
<dbReference type="Pfam" id="PF03466">
    <property type="entry name" value="LysR_substrate"/>
    <property type="match status" value="1"/>
</dbReference>
<evidence type="ECO:0000256" key="3">
    <source>
        <dbReference type="ARBA" id="ARBA00023125"/>
    </source>
</evidence>
<dbReference type="Gene3D" id="1.10.10.10">
    <property type="entry name" value="Winged helix-like DNA-binding domain superfamily/Winged helix DNA-binding domain"/>
    <property type="match status" value="1"/>
</dbReference>
<keyword evidence="8" id="KW-1185">Reference proteome</keyword>
<evidence type="ECO:0000256" key="5">
    <source>
        <dbReference type="SAM" id="MobiDB-lite"/>
    </source>
</evidence>
<proteinExistence type="inferred from homology"/>
<sequence>MTLTQLRYIIEIVRRGSISTAAKALFITQPSLSKSVTELEKEMGITIFRRTNRGVILSEEGVKFLSYARQVVEQADLLEHRYKDSSAIHHTFSISSQHYAIVVAAFVALVKEENAPEYDYYIREAKTYEIINDVHRQKSSLGILYESSFNHDVLKRILHDNDLDFIPLFTVKPHVFLRRNHPLASRDIITLEDLVPYPRLVYDQGEVNSFYFTEEVHSTEESSKNITVTDRGTIFNLMVGLDGYTISSGIMTDDFSGKEIVSIPLKSDEHMTLGAIKPKGMELTPLAERFLYHMKSKYRAGNNTDAVPSSPFASESKPAEDIKETEKSPLAGDAQ</sequence>
<evidence type="ECO:0000259" key="6">
    <source>
        <dbReference type="PROSITE" id="PS50931"/>
    </source>
</evidence>
<organism evidence="7 8">
    <name type="scientific">Allisonella histaminiformans</name>
    <dbReference type="NCBI Taxonomy" id="209880"/>
    <lineage>
        <taxon>Bacteria</taxon>
        <taxon>Bacillati</taxon>
        <taxon>Bacillota</taxon>
        <taxon>Negativicutes</taxon>
        <taxon>Veillonellales</taxon>
        <taxon>Veillonellaceae</taxon>
        <taxon>Allisonella</taxon>
    </lineage>
</organism>
<dbReference type="Gene3D" id="3.40.190.10">
    <property type="entry name" value="Periplasmic binding protein-like II"/>
    <property type="match status" value="2"/>
</dbReference>
<dbReference type="Proteomes" id="UP000199689">
    <property type="component" value="Unassembled WGS sequence"/>
</dbReference>
<dbReference type="AlphaFoldDB" id="A0A1G5WNM9"/>
<dbReference type="PANTHER" id="PTHR30346:SF0">
    <property type="entry name" value="HCA OPERON TRANSCRIPTIONAL ACTIVATOR HCAR"/>
    <property type="match status" value="1"/>
</dbReference>
<dbReference type="PRINTS" id="PR00039">
    <property type="entry name" value="HTHLYSR"/>
</dbReference>
<dbReference type="OrthoDB" id="9803714at2"/>
<comment type="similarity">
    <text evidence="1">Belongs to the LysR transcriptional regulatory family.</text>
</comment>
<accession>A0A1G5WNM9</accession>
<dbReference type="SUPFAM" id="SSF53850">
    <property type="entry name" value="Periplasmic binding protein-like II"/>
    <property type="match status" value="1"/>
</dbReference>
<dbReference type="InterPro" id="IPR036390">
    <property type="entry name" value="WH_DNA-bd_sf"/>
</dbReference>
<keyword evidence="3 7" id="KW-0238">DNA-binding</keyword>
<evidence type="ECO:0000256" key="4">
    <source>
        <dbReference type="ARBA" id="ARBA00023163"/>
    </source>
</evidence>
<dbReference type="InterPro" id="IPR000847">
    <property type="entry name" value="LysR_HTH_N"/>
</dbReference>
<dbReference type="InterPro" id="IPR036388">
    <property type="entry name" value="WH-like_DNA-bd_sf"/>
</dbReference>